<organism evidence="11 12">
    <name type="scientific">Pichia membranifaciens NRRL Y-2026</name>
    <dbReference type="NCBI Taxonomy" id="763406"/>
    <lineage>
        <taxon>Eukaryota</taxon>
        <taxon>Fungi</taxon>
        <taxon>Dikarya</taxon>
        <taxon>Ascomycota</taxon>
        <taxon>Saccharomycotina</taxon>
        <taxon>Pichiomycetes</taxon>
        <taxon>Pichiales</taxon>
        <taxon>Pichiaceae</taxon>
        <taxon>Pichia</taxon>
    </lineage>
</organism>
<keyword evidence="9" id="KW-0137">Centromere</keyword>
<evidence type="ECO:0000256" key="5">
    <source>
        <dbReference type="ARBA" id="ARBA00022776"/>
    </source>
</evidence>
<keyword evidence="3" id="KW-0158">Chromosome</keyword>
<keyword evidence="6" id="KW-0995">Kinetochore</keyword>
<accession>A0A1E3NF05</accession>
<keyword evidence="10" id="KW-0175">Coiled coil</keyword>
<evidence type="ECO:0000313" key="12">
    <source>
        <dbReference type="Proteomes" id="UP000094455"/>
    </source>
</evidence>
<dbReference type="RefSeq" id="XP_019015817.1">
    <property type="nucleotide sequence ID" value="XM_019164762.1"/>
</dbReference>
<dbReference type="GO" id="GO:0007059">
    <property type="term" value="P:chromosome segregation"/>
    <property type="evidence" value="ECO:0007669"/>
    <property type="project" value="TreeGrafter"/>
</dbReference>
<dbReference type="Pfam" id="PF03980">
    <property type="entry name" value="Nnf1"/>
    <property type="match status" value="1"/>
</dbReference>
<keyword evidence="12" id="KW-1185">Reference proteome</keyword>
<dbReference type="GO" id="GO:0000444">
    <property type="term" value="C:MIS12/MIND type complex"/>
    <property type="evidence" value="ECO:0007669"/>
    <property type="project" value="InterPro"/>
</dbReference>
<keyword evidence="5" id="KW-0498">Mitosis</keyword>
<dbReference type="STRING" id="763406.A0A1E3NF05"/>
<evidence type="ECO:0000256" key="6">
    <source>
        <dbReference type="ARBA" id="ARBA00022838"/>
    </source>
</evidence>
<dbReference type="OrthoDB" id="18453at2759"/>
<evidence type="ECO:0000256" key="9">
    <source>
        <dbReference type="ARBA" id="ARBA00023328"/>
    </source>
</evidence>
<sequence length="208" mass="23940">MEIESQGEHIRFEALHSALSYALQKTLSKLTLKTFVSCYPEIDHHVLDYVRKQILKSWQTRAEAEFQKIFTERGLKGKLDDLDTVIQNAEKRKKKFEHESRMGGGDGVQDMRRNISALSPSELSKMYIVTEKQKSLELLHTELQAIKGANEELLARIEGFKREIDSNVSEYGPVTDDLKVLDDIDETSEEAAFKEMVEWAVEELTKFD</sequence>
<proteinExistence type="predicted"/>
<evidence type="ECO:0000256" key="10">
    <source>
        <dbReference type="SAM" id="Coils"/>
    </source>
</evidence>
<name>A0A1E3NF05_9ASCO</name>
<dbReference type="EMBL" id="KV454006">
    <property type="protein sequence ID" value="ODQ44704.1"/>
    <property type="molecule type" value="Genomic_DNA"/>
</dbReference>
<dbReference type="GeneID" id="30181449"/>
<evidence type="ECO:0008006" key="13">
    <source>
        <dbReference type="Google" id="ProtNLM"/>
    </source>
</evidence>
<evidence type="ECO:0000256" key="7">
    <source>
        <dbReference type="ARBA" id="ARBA00023242"/>
    </source>
</evidence>
<dbReference type="InterPro" id="IPR007128">
    <property type="entry name" value="PMF1/Nnf1"/>
</dbReference>
<dbReference type="PANTHER" id="PTHR15459">
    <property type="entry name" value="POLYAMINE-MODULATED FACTOR 1"/>
    <property type="match status" value="1"/>
</dbReference>
<evidence type="ECO:0000256" key="4">
    <source>
        <dbReference type="ARBA" id="ARBA00022618"/>
    </source>
</evidence>
<keyword evidence="4" id="KW-0132">Cell division</keyword>
<dbReference type="Proteomes" id="UP000094455">
    <property type="component" value="Unassembled WGS sequence"/>
</dbReference>
<evidence type="ECO:0000256" key="3">
    <source>
        <dbReference type="ARBA" id="ARBA00022454"/>
    </source>
</evidence>
<reference evidence="11 12" key="1">
    <citation type="journal article" date="2016" name="Proc. Natl. Acad. Sci. U.S.A.">
        <title>Comparative genomics of biotechnologically important yeasts.</title>
        <authorList>
            <person name="Riley R."/>
            <person name="Haridas S."/>
            <person name="Wolfe K.H."/>
            <person name="Lopes M.R."/>
            <person name="Hittinger C.T."/>
            <person name="Goeker M."/>
            <person name="Salamov A.A."/>
            <person name="Wisecaver J.H."/>
            <person name="Long T.M."/>
            <person name="Calvey C.H."/>
            <person name="Aerts A.L."/>
            <person name="Barry K.W."/>
            <person name="Choi C."/>
            <person name="Clum A."/>
            <person name="Coughlan A.Y."/>
            <person name="Deshpande S."/>
            <person name="Douglass A.P."/>
            <person name="Hanson S.J."/>
            <person name="Klenk H.-P."/>
            <person name="LaButti K.M."/>
            <person name="Lapidus A."/>
            <person name="Lindquist E.A."/>
            <person name="Lipzen A.M."/>
            <person name="Meier-Kolthoff J.P."/>
            <person name="Ohm R.A."/>
            <person name="Otillar R.P."/>
            <person name="Pangilinan J.L."/>
            <person name="Peng Y."/>
            <person name="Rokas A."/>
            <person name="Rosa C.A."/>
            <person name="Scheuner C."/>
            <person name="Sibirny A.A."/>
            <person name="Slot J.C."/>
            <person name="Stielow J.B."/>
            <person name="Sun H."/>
            <person name="Kurtzman C.P."/>
            <person name="Blackwell M."/>
            <person name="Grigoriev I.V."/>
            <person name="Jeffries T.W."/>
        </authorList>
    </citation>
    <scope>NUCLEOTIDE SEQUENCE [LARGE SCALE GENOMIC DNA]</scope>
    <source>
        <strain evidence="11 12">NRRL Y-2026</strain>
    </source>
</reference>
<evidence type="ECO:0000256" key="2">
    <source>
        <dbReference type="ARBA" id="ARBA00004629"/>
    </source>
</evidence>
<comment type="subcellular location">
    <subcellularLocation>
        <location evidence="2">Chromosome</location>
        <location evidence="2">Centromere</location>
        <location evidence="2">Kinetochore</location>
    </subcellularLocation>
    <subcellularLocation>
        <location evidence="1">Nucleus</location>
    </subcellularLocation>
</comment>
<evidence type="ECO:0000256" key="1">
    <source>
        <dbReference type="ARBA" id="ARBA00004123"/>
    </source>
</evidence>
<dbReference type="GO" id="GO:0051301">
    <property type="term" value="P:cell division"/>
    <property type="evidence" value="ECO:0007669"/>
    <property type="project" value="UniProtKB-KW"/>
</dbReference>
<dbReference type="PANTHER" id="PTHR15459:SF3">
    <property type="entry name" value="POLYAMINE-MODULATED FACTOR 1"/>
    <property type="match status" value="1"/>
</dbReference>
<keyword evidence="7" id="KW-0539">Nucleus</keyword>
<gene>
    <name evidence="11" type="ORF">PICMEDRAFT_74411</name>
</gene>
<dbReference type="AlphaFoldDB" id="A0A1E3NF05"/>
<evidence type="ECO:0000256" key="8">
    <source>
        <dbReference type="ARBA" id="ARBA00023306"/>
    </source>
</evidence>
<protein>
    <recommendedName>
        <fullName evidence="13">Kinetochore-associated protein NNF1</fullName>
    </recommendedName>
</protein>
<keyword evidence="8" id="KW-0131">Cell cycle</keyword>
<feature type="coiled-coil region" evidence="10">
    <location>
        <begin position="136"/>
        <end position="163"/>
    </location>
</feature>
<dbReference type="GO" id="GO:0005634">
    <property type="term" value="C:nucleus"/>
    <property type="evidence" value="ECO:0007669"/>
    <property type="project" value="UniProtKB-SubCell"/>
</dbReference>
<evidence type="ECO:0000313" key="11">
    <source>
        <dbReference type="EMBL" id="ODQ44704.1"/>
    </source>
</evidence>